<feature type="transmembrane region" description="Helical" evidence="1">
    <location>
        <begin position="96"/>
        <end position="114"/>
    </location>
</feature>
<dbReference type="Proteomes" id="UP000494363">
    <property type="component" value="Unassembled WGS sequence"/>
</dbReference>
<evidence type="ECO:0000313" key="2">
    <source>
        <dbReference type="EMBL" id="CAB3754257.1"/>
    </source>
</evidence>
<gene>
    <name evidence="2" type="ORF">LMG29542_02293</name>
</gene>
<accession>A0A6J5DLF2</accession>
<feature type="transmembrane region" description="Helical" evidence="1">
    <location>
        <begin position="150"/>
        <end position="170"/>
    </location>
</feature>
<evidence type="ECO:0000313" key="3">
    <source>
        <dbReference type="Proteomes" id="UP000494363"/>
    </source>
</evidence>
<dbReference type="RefSeq" id="WP_217477884.1">
    <property type="nucleotide sequence ID" value="NZ_CADIKH010000009.1"/>
</dbReference>
<keyword evidence="3" id="KW-1185">Reference proteome</keyword>
<feature type="transmembrane region" description="Helical" evidence="1">
    <location>
        <begin position="120"/>
        <end position="138"/>
    </location>
</feature>
<evidence type="ECO:0000256" key="1">
    <source>
        <dbReference type="SAM" id="Phobius"/>
    </source>
</evidence>
<protein>
    <submittedName>
        <fullName evidence="2">Uncharacterized protein</fullName>
    </submittedName>
</protein>
<name>A0A6J5DLF2_9BURK</name>
<organism evidence="2 3">
    <name type="scientific">Paraburkholderia humisilvae</name>
    <dbReference type="NCBI Taxonomy" id="627669"/>
    <lineage>
        <taxon>Bacteria</taxon>
        <taxon>Pseudomonadati</taxon>
        <taxon>Pseudomonadota</taxon>
        <taxon>Betaproteobacteria</taxon>
        <taxon>Burkholderiales</taxon>
        <taxon>Burkholderiaceae</taxon>
        <taxon>Paraburkholderia</taxon>
    </lineage>
</organism>
<keyword evidence="1" id="KW-0472">Membrane</keyword>
<proteinExistence type="predicted"/>
<reference evidence="2 3" key="1">
    <citation type="submission" date="2020-04" db="EMBL/GenBank/DDBJ databases">
        <authorList>
            <person name="De Canck E."/>
        </authorList>
    </citation>
    <scope>NUCLEOTIDE SEQUENCE [LARGE SCALE GENOMIC DNA]</scope>
    <source>
        <strain evidence="2 3">LMG 29542</strain>
    </source>
</reference>
<keyword evidence="1" id="KW-0812">Transmembrane</keyword>
<sequence length="212" mass="23736">MTRNLTRRKLAFHAGIWVAAAVVTQAHRGLAQSFEPVTRLRHAERGLGPNMPAQLEHIASGMLYFWLGLLLVQGLAMLEGSVRKHYQNRSFPADQILAWLLVCAAFPVVLHHWANWSPLWMLSAALTDLAVIAFMSAPARVMDAMRRHPLATALFISLVVWNTFGLSWGLGQHIYHTQTTEIITMQLLASLSGLLFAWLLTIVLCRMKTSKS</sequence>
<dbReference type="AlphaFoldDB" id="A0A6J5DLF2"/>
<dbReference type="EMBL" id="CADIKH010000009">
    <property type="protein sequence ID" value="CAB3754257.1"/>
    <property type="molecule type" value="Genomic_DNA"/>
</dbReference>
<keyword evidence="1" id="KW-1133">Transmembrane helix</keyword>
<feature type="transmembrane region" description="Helical" evidence="1">
    <location>
        <begin position="182"/>
        <end position="205"/>
    </location>
</feature>
<feature type="transmembrane region" description="Helical" evidence="1">
    <location>
        <begin position="57"/>
        <end position="76"/>
    </location>
</feature>